<accession>A0A5B7H3A3</accession>
<proteinExistence type="predicted"/>
<dbReference type="Proteomes" id="UP000324222">
    <property type="component" value="Unassembled WGS sequence"/>
</dbReference>
<organism evidence="1 2">
    <name type="scientific">Portunus trituberculatus</name>
    <name type="common">Swimming crab</name>
    <name type="synonym">Neptunus trituberculatus</name>
    <dbReference type="NCBI Taxonomy" id="210409"/>
    <lineage>
        <taxon>Eukaryota</taxon>
        <taxon>Metazoa</taxon>
        <taxon>Ecdysozoa</taxon>
        <taxon>Arthropoda</taxon>
        <taxon>Crustacea</taxon>
        <taxon>Multicrustacea</taxon>
        <taxon>Malacostraca</taxon>
        <taxon>Eumalacostraca</taxon>
        <taxon>Eucarida</taxon>
        <taxon>Decapoda</taxon>
        <taxon>Pleocyemata</taxon>
        <taxon>Brachyura</taxon>
        <taxon>Eubrachyura</taxon>
        <taxon>Portunoidea</taxon>
        <taxon>Portunidae</taxon>
        <taxon>Portuninae</taxon>
        <taxon>Portunus</taxon>
    </lineage>
</organism>
<reference evidence="1 2" key="1">
    <citation type="submission" date="2019-05" db="EMBL/GenBank/DDBJ databases">
        <title>Another draft genome of Portunus trituberculatus and its Hox gene families provides insights of decapod evolution.</title>
        <authorList>
            <person name="Jeong J.-H."/>
            <person name="Song I."/>
            <person name="Kim S."/>
            <person name="Choi T."/>
            <person name="Kim D."/>
            <person name="Ryu S."/>
            <person name="Kim W."/>
        </authorList>
    </citation>
    <scope>NUCLEOTIDE SEQUENCE [LARGE SCALE GENOMIC DNA]</scope>
    <source>
        <tissue evidence="1">Muscle</tissue>
    </source>
</reference>
<keyword evidence="2" id="KW-1185">Reference proteome</keyword>
<evidence type="ECO:0000313" key="2">
    <source>
        <dbReference type="Proteomes" id="UP000324222"/>
    </source>
</evidence>
<gene>
    <name evidence="1" type="ORF">E2C01_057411</name>
</gene>
<dbReference type="EMBL" id="VSRR010020656">
    <property type="protein sequence ID" value="MPC63314.1"/>
    <property type="molecule type" value="Genomic_DNA"/>
</dbReference>
<sequence>MGQVHNKYIVISGYLDRAVCCVQRGKLPPPVVMTRVLHQGRSAHQCPSVRFTRFHLGEGIS</sequence>
<protein>
    <submittedName>
        <fullName evidence="1">Uncharacterized protein</fullName>
    </submittedName>
</protein>
<comment type="caution">
    <text evidence="1">The sequence shown here is derived from an EMBL/GenBank/DDBJ whole genome shotgun (WGS) entry which is preliminary data.</text>
</comment>
<name>A0A5B7H3A3_PORTR</name>
<dbReference type="AlphaFoldDB" id="A0A5B7H3A3"/>
<evidence type="ECO:0000313" key="1">
    <source>
        <dbReference type="EMBL" id="MPC63314.1"/>
    </source>
</evidence>